<dbReference type="Gene3D" id="3.40.50.720">
    <property type="entry name" value="NAD(P)-binding Rossmann-like Domain"/>
    <property type="match status" value="1"/>
</dbReference>
<dbReference type="GO" id="GO:0008641">
    <property type="term" value="F:ubiquitin-like modifier activating enzyme activity"/>
    <property type="evidence" value="ECO:0007669"/>
    <property type="project" value="InterPro"/>
</dbReference>
<dbReference type="Proteomes" id="UP000013209">
    <property type="component" value="Unassembled WGS sequence"/>
</dbReference>
<dbReference type="GO" id="GO:0061503">
    <property type="term" value="F:tRNA threonylcarbamoyladenosine dehydratase"/>
    <property type="evidence" value="ECO:0007669"/>
    <property type="project" value="TreeGrafter"/>
</dbReference>
<evidence type="ECO:0000313" key="3">
    <source>
        <dbReference type="EMBL" id="ENV09156.1"/>
    </source>
</evidence>
<feature type="domain" description="THIF-type NAD/FAD binding fold" evidence="1">
    <location>
        <begin position="335"/>
        <end position="546"/>
    </location>
</feature>
<dbReference type="InterPro" id="IPR035985">
    <property type="entry name" value="Ubiquitin-activating_enz"/>
</dbReference>
<evidence type="ECO:0000259" key="1">
    <source>
        <dbReference type="Pfam" id="PF00899"/>
    </source>
</evidence>
<proteinExistence type="predicted"/>
<name>N8WB66_9GAMM</name>
<feature type="domain" description="Prokaryotic E2 family B" evidence="2">
    <location>
        <begin position="4"/>
        <end position="140"/>
    </location>
</feature>
<dbReference type="STRING" id="1144672.F966_01803"/>
<comment type="caution">
    <text evidence="3">The sequence shown here is derived from an EMBL/GenBank/DDBJ whole genome shotgun (WGS) entry which is preliminary data.</text>
</comment>
<accession>N8WB66</accession>
<dbReference type="eggNOG" id="COG0476">
    <property type="taxonomic scope" value="Bacteria"/>
</dbReference>
<dbReference type="InterPro" id="IPR045886">
    <property type="entry name" value="ThiF/MoeB/HesA"/>
</dbReference>
<dbReference type="SUPFAM" id="SSF69572">
    <property type="entry name" value="Activating enzymes of the ubiquitin-like proteins"/>
    <property type="match status" value="1"/>
</dbReference>
<sequence length="579" mass="65710">MLDCGYQHLAIKQRQKYEALADVDDKSLVYLKEYSTSKGIFTIALELGYDAYTILPQAHIISKPEQLDDVLLPHINNGDYLCYVEQLEADWDPNDIGSLYKTVDHQIQITLDNSIKSLENGHIDQIELEGEFVAYWKAERAIYTLSDLNTLNGKVTYLTQNISTDGSDRIESILFGIQERDIQEKWLSQRYLKEFDSQKLNIFILKVRPTRLSGVHWPPKDANALFKWLSIVDHNAKAHLIKYFVEHPYKHHLIVLEIDKQDTFGVIFELNQTAVQFTTYANSRKKGKGGRKLELGRASSVLTGKYAFNKFQRISFIKADKNSILSRNRSRPEIGDLRTKKIALIGCGTIGGYVAELLIRAGAGMGSKSLDLYDNDKYGPHNFSRHTLSSCDFGKYKSEALKNKLNDSTHLVTNVESYKFGFPLLKSYLSLYDIVIDATGRAPVSKRLAYLVRQLDGTKKPIIIHGFNDGNGIASKVFIDSLDGCYNCLCGDIAFYKNGVDRRFDNLLNVNQKKVSCGNTYTPYDAAVSVMTAALIQEAVLSTLEYERDWNYKEYIFVGSRTKKPTWIGKQAFCNICND</sequence>
<reference evidence="3 4" key="1">
    <citation type="submission" date="2013-02" db="EMBL/GenBank/DDBJ databases">
        <title>The Genome Sequence of Acinetobacter sp. CIP 56.2.</title>
        <authorList>
            <consortium name="The Broad Institute Genome Sequencing Platform"/>
            <consortium name="The Broad Institute Genome Sequencing Center for Infectious Disease"/>
            <person name="Cerqueira G."/>
            <person name="Feldgarden M."/>
            <person name="Courvalin P."/>
            <person name="Perichon B."/>
            <person name="Grillot-Courvalin C."/>
            <person name="Clermont D."/>
            <person name="Rocha E."/>
            <person name="Yoon E.-J."/>
            <person name="Nemec A."/>
            <person name="Walker B."/>
            <person name="Young S.K."/>
            <person name="Zeng Q."/>
            <person name="Gargeya S."/>
            <person name="Fitzgerald M."/>
            <person name="Haas B."/>
            <person name="Abouelleil A."/>
            <person name="Alvarado L."/>
            <person name="Arachchi H.M."/>
            <person name="Berlin A.M."/>
            <person name="Chapman S.B."/>
            <person name="Dewar J."/>
            <person name="Goldberg J."/>
            <person name="Griggs A."/>
            <person name="Gujja S."/>
            <person name="Hansen M."/>
            <person name="Howarth C."/>
            <person name="Imamovic A."/>
            <person name="Larimer J."/>
            <person name="McCowan C."/>
            <person name="Murphy C."/>
            <person name="Neiman D."/>
            <person name="Pearson M."/>
            <person name="Priest M."/>
            <person name="Roberts A."/>
            <person name="Saif S."/>
            <person name="Shea T."/>
            <person name="Sisk P."/>
            <person name="Sykes S."/>
            <person name="Wortman J."/>
            <person name="Nusbaum C."/>
            <person name="Birren B."/>
        </authorList>
    </citation>
    <scope>NUCLEOTIDE SEQUENCE [LARGE SCALE GENOMIC DNA]</scope>
    <source>
        <strain evidence="3 4">CIP 56.2</strain>
    </source>
</reference>
<dbReference type="EMBL" id="APPH01000009">
    <property type="protein sequence ID" value="ENV09156.1"/>
    <property type="molecule type" value="Genomic_DNA"/>
</dbReference>
<dbReference type="AlphaFoldDB" id="N8WB66"/>
<dbReference type="InterPro" id="IPR000594">
    <property type="entry name" value="ThiF_NAD_FAD-bd"/>
</dbReference>
<dbReference type="PATRIC" id="fig|1144672.3.peg.1724"/>
<dbReference type="Pfam" id="PF14461">
    <property type="entry name" value="Prok-E2_B"/>
    <property type="match status" value="1"/>
</dbReference>
<evidence type="ECO:0000313" key="4">
    <source>
        <dbReference type="Proteomes" id="UP000013209"/>
    </source>
</evidence>
<dbReference type="GO" id="GO:0061504">
    <property type="term" value="P:cyclic threonylcarbamoyladenosine biosynthetic process"/>
    <property type="evidence" value="ECO:0007669"/>
    <property type="project" value="TreeGrafter"/>
</dbReference>
<dbReference type="PANTHER" id="PTHR43267:SF1">
    <property type="entry name" value="TRNA THREONYLCARBAMOYLADENOSINE DEHYDRATASE"/>
    <property type="match status" value="1"/>
</dbReference>
<dbReference type="PANTHER" id="PTHR43267">
    <property type="entry name" value="TRNA THREONYLCARBAMOYLADENOSINE DEHYDRATASE"/>
    <property type="match status" value="1"/>
</dbReference>
<organism evidence="3 4">
    <name type="scientific">Acinetobacter higginsii</name>
    <dbReference type="NCBI Taxonomy" id="70347"/>
    <lineage>
        <taxon>Bacteria</taxon>
        <taxon>Pseudomonadati</taxon>
        <taxon>Pseudomonadota</taxon>
        <taxon>Gammaproteobacteria</taxon>
        <taxon>Moraxellales</taxon>
        <taxon>Moraxellaceae</taxon>
        <taxon>Acinetobacter</taxon>
    </lineage>
</organism>
<dbReference type="Pfam" id="PF00899">
    <property type="entry name" value="ThiF"/>
    <property type="match status" value="1"/>
</dbReference>
<dbReference type="HOGENOM" id="CLU_032708_1_0_6"/>
<protein>
    <submittedName>
        <fullName evidence="3">Uncharacterized protein</fullName>
    </submittedName>
</protein>
<dbReference type="CDD" id="cd01483">
    <property type="entry name" value="E1_enzyme_family"/>
    <property type="match status" value="1"/>
</dbReference>
<evidence type="ECO:0000259" key="2">
    <source>
        <dbReference type="Pfam" id="PF14461"/>
    </source>
</evidence>
<gene>
    <name evidence="3" type="ORF">F966_01803</name>
</gene>
<dbReference type="InterPro" id="IPR032701">
    <property type="entry name" value="Prok-E2_B_dom"/>
</dbReference>